<keyword evidence="2 8" id="KW-0813">Transport</keyword>
<feature type="transmembrane region" description="Helical" evidence="8">
    <location>
        <begin position="141"/>
        <end position="162"/>
    </location>
</feature>
<reference evidence="10" key="2">
    <citation type="submission" date="2021-08" db="EMBL/GenBank/DDBJ databases">
        <authorList>
            <person name="Tani A."/>
            <person name="Ola A."/>
            <person name="Ogura Y."/>
            <person name="Katsura K."/>
            <person name="Hayashi T."/>
        </authorList>
    </citation>
    <scope>NUCLEOTIDE SEQUENCE</scope>
    <source>
        <strain evidence="10">KCTC 52305</strain>
    </source>
</reference>
<dbReference type="SUPFAM" id="SSF161098">
    <property type="entry name" value="MetI-like"/>
    <property type="match status" value="1"/>
</dbReference>
<evidence type="ECO:0000256" key="3">
    <source>
        <dbReference type="ARBA" id="ARBA00022475"/>
    </source>
</evidence>
<feature type="transmembrane region" description="Helical" evidence="8">
    <location>
        <begin position="239"/>
        <end position="257"/>
    </location>
</feature>
<evidence type="ECO:0000256" key="5">
    <source>
        <dbReference type="ARBA" id="ARBA00022692"/>
    </source>
</evidence>
<feature type="transmembrane region" description="Helical" evidence="8">
    <location>
        <begin position="107"/>
        <end position="129"/>
    </location>
</feature>
<evidence type="ECO:0000313" key="10">
    <source>
        <dbReference type="EMBL" id="GJD53981.1"/>
    </source>
</evidence>
<dbReference type="CDD" id="cd06261">
    <property type="entry name" value="TM_PBP2"/>
    <property type="match status" value="1"/>
</dbReference>
<dbReference type="InterPro" id="IPR000515">
    <property type="entry name" value="MetI-like"/>
</dbReference>
<accession>A0ABQ4R9G0</accession>
<dbReference type="RefSeq" id="WP_128564353.1">
    <property type="nucleotide sequence ID" value="NZ_BPQH01000044.1"/>
</dbReference>
<proteinExistence type="inferred from homology"/>
<keyword evidence="11" id="KW-1185">Reference proteome</keyword>
<keyword evidence="5 8" id="KW-0812">Transmembrane</keyword>
<evidence type="ECO:0000313" key="11">
    <source>
        <dbReference type="Proteomes" id="UP001055167"/>
    </source>
</evidence>
<keyword evidence="6 8" id="KW-1133">Transmembrane helix</keyword>
<evidence type="ECO:0000256" key="7">
    <source>
        <dbReference type="ARBA" id="ARBA00023136"/>
    </source>
</evidence>
<evidence type="ECO:0000256" key="4">
    <source>
        <dbReference type="ARBA" id="ARBA00022519"/>
    </source>
</evidence>
<feature type="transmembrane region" description="Helical" evidence="8">
    <location>
        <begin position="182"/>
        <end position="204"/>
    </location>
</feature>
<evidence type="ECO:0000259" key="9">
    <source>
        <dbReference type="PROSITE" id="PS50928"/>
    </source>
</evidence>
<keyword evidence="3" id="KW-1003">Cell membrane</keyword>
<dbReference type="PANTHER" id="PTHR43357:SF4">
    <property type="entry name" value="INNER MEMBRANE ABC TRANSPORTER PERMEASE PROTEIN YDCV"/>
    <property type="match status" value="1"/>
</dbReference>
<evidence type="ECO:0000256" key="8">
    <source>
        <dbReference type="RuleBase" id="RU363032"/>
    </source>
</evidence>
<evidence type="ECO:0000256" key="6">
    <source>
        <dbReference type="ARBA" id="ARBA00022989"/>
    </source>
</evidence>
<keyword evidence="7 8" id="KW-0472">Membrane</keyword>
<dbReference type="Gene3D" id="1.10.3720.10">
    <property type="entry name" value="MetI-like"/>
    <property type="match status" value="1"/>
</dbReference>
<dbReference type="InterPro" id="IPR035906">
    <property type="entry name" value="MetI-like_sf"/>
</dbReference>
<organism evidence="10 11">
    <name type="scientific">Methylobacterium crusticola</name>
    <dbReference type="NCBI Taxonomy" id="1697972"/>
    <lineage>
        <taxon>Bacteria</taxon>
        <taxon>Pseudomonadati</taxon>
        <taxon>Pseudomonadota</taxon>
        <taxon>Alphaproteobacteria</taxon>
        <taxon>Hyphomicrobiales</taxon>
        <taxon>Methylobacteriaceae</taxon>
        <taxon>Methylobacterium</taxon>
    </lineage>
</organism>
<evidence type="ECO:0000256" key="1">
    <source>
        <dbReference type="ARBA" id="ARBA00004429"/>
    </source>
</evidence>
<dbReference type="PROSITE" id="PS50928">
    <property type="entry name" value="ABC_TM1"/>
    <property type="match status" value="1"/>
</dbReference>
<feature type="transmembrane region" description="Helical" evidence="8">
    <location>
        <begin position="75"/>
        <end position="95"/>
    </location>
</feature>
<protein>
    <submittedName>
        <fullName evidence="10">Inner membrane ABC transporter permease protein YdcV</fullName>
    </submittedName>
</protein>
<comment type="similarity">
    <text evidence="8">Belongs to the binding-protein-dependent transport system permease family.</text>
</comment>
<comment type="caution">
    <text evidence="10">The sequence shown here is derived from an EMBL/GenBank/DDBJ whole genome shotgun (WGS) entry which is preliminary data.</text>
</comment>
<gene>
    <name evidence="10" type="primary">ydcV_4</name>
    <name evidence="10" type="ORF">OPKNFCMD_6761</name>
</gene>
<reference evidence="10" key="1">
    <citation type="journal article" date="2021" name="Front. Microbiol.">
        <title>Comprehensive Comparative Genomics and Phenotyping of Methylobacterium Species.</title>
        <authorList>
            <person name="Alessa O."/>
            <person name="Ogura Y."/>
            <person name="Fujitani Y."/>
            <person name="Takami H."/>
            <person name="Hayashi T."/>
            <person name="Sahin N."/>
            <person name="Tani A."/>
        </authorList>
    </citation>
    <scope>NUCLEOTIDE SEQUENCE</scope>
    <source>
        <strain evidence="10">KCTC 52305</strain>
    </source>
</reference>
<feature type="transmembrane region" description="Helical" evidence="8">
    <location>
        <begin position="12"/>
        <end position="38"/>
    </location>
</feature>
<dbReference type="PANTHER" id="PTHR43357">
    <property type="entry name" value="INNER MEMBRANE ABC TRANSPORTER PERMEASE PROTEIN YDCV"/>
    <property type="match status" value="1"/>
</dbReference>
<dbReference type="Pfam" id="PF00528">
    <property type="entry name" value="BPD_transp_1"/>
    <property type="match status" value="1"/>
</dbReference>
<dbReference type="Proteomes" id="UP001055167">
    <property type="component" value="Unassembled WGS sequence"/>
</dbReference>
<feature type="domain" description="ABC transmembrane type-1" evidence="9">
    <location>
        <begin position="69"/>
        <end position="258"/>
    </location>
</feature>
<comment type="subcellular location">
    <subcellularLocation>
        <location evidence="1">Cell inner membrane</location>
        <topology evidence="1">Multi-pass membrane protein</topology>
    </subcellularLocation>
    <subcellularLocation>
        <location evidence="8">Cell membrane</location>
        <topology evidence="8">Multi-pass membrane protein</topology>
    </subcellularLocation>
</comment>
<keyword evidence="4" id="KW-0997">Cell inner membrane</keyword>
<sequence>MSADERMKGPWAVAAYAATGLAMLFILAPILVTLALSVSDSVFVTFPPKGFTLAWYGKVLSDQNFLGSLTTSLQIATAATGITVVLGVPAAYAIVRHPFPGSGICQEIVLSPLIFPVLITGLVLVKFFAGWGMQNAFPNMILAHALVTLPYVVRTVTASLLLADRSLDEAAMTLGYNPLLTFFRVTIPQIAPGLAAGALFAFMVSLDNFPISMWLIDARTVPVPIMLFQSMSRLFDPSIAAMSSVMIVIGTLAVLCLEKLVGLRRAMTM</sequence>
<name>A0ABQ4R9G0_9HYPH</name>
<evidence type="ECO:0000256" key="2">
    <source>
        <dbReference type="ARBA" id="ARBA00022448"/>
    </source>
</evidence>
<dbReference type="EMBL" id="BPQH01000044">
    <property type="protein sequence ID" value="GJD53981.1"/>
    <property type="molecule type" value="Genomic_DNA"/>
</dbReference>